<evidence type="ECO:0000313" key="4">
    <source>
        <dbReference type="Proteomes" id="UP000259465"/>
    </source>
</evidence>
<dbReference type="Proteomes" id="UP000259465">
    <property type="component" value="Chromosome"/>
</dbReference>
<keyword evidence="4" id="KW-1185">Reference proteome</keyword>
<proteinExistence type="inferred from homology"/>
<dbReference type="PANTHER" id="PTHR33755">
    <property type="entry name" value="TOXIN PARE1-RELATED"/>
    <property type="match status" value="1"/>
</dbReference>
<dbReference type="Pfam" id="PF05016">
    <property type="entry name" value="ParE_toxin"/>
    <property type="match status" value="1"/>
</dbReference>
<sequence>MKLAWTPDAVADREAIFEYIAADNPAAALALDELFEQQASRLLLHPELGRAGRVAGTRKWVLHRNYVCVYDLVTDQLRVLRILHVARQRP</sequence>
<dbReference type="Gene3D" id="3.30.2310.20">
    <property type="entry name" value="RelE-like"/>
    <property type="match status" value="1"/>
</dbReference>
<evidence type="ECO:0000256" key="1">
    <source>
        <dbReference type="ARBA" id="ARBA00006226"/>
    </source>
</evidence>
<name>A0AAD0RTT0_9NEIS</name>
<evidence type="ECO:0000313" key="3">
    <source>
        <dbReference type="EMBL" id="AXT48367.1"/>
    </source>
</evidence>
<dbReference type="NCBIfam" id="TIGR02385">
    <property type="entry name" value="RelE_StbE"/>
    <property type="match status" value="1"/>
</dbReference>
<comment type="similarity">
    <text evidence="1">Belongs to the RelE toxin family.</text>
</comment>
<dbReference type="InterPro" id="IPR007712">
    <property type="entry name" value="RelE/ParE_toxin"/>
</dbReference>
<dbReference type="RefSeq" id="WP_118268386.1">
    <property type="nucleotide sequence ID" value="NZ_CP031968.1"/>
</dbReference>
<dbReference type="KEGG" id="crz:D1345_20350"/>
<organism evidence="3 4">
    <name type="scientific">Chromobacterium rhizoryzae</name>
    <dbReference type="NCBI Taxonomy" id="1778675"/>
    <lineage>
        <taxon>Bacteria</taxon>
        <taxon>Pseudomonadati</taxon>
        <taxon>Pseudomonadota</taxon>
        <taxon>Betaproteobacteria</taxon>
        <taxon>Neisseriales</taxon>
        <taxon>Chromobacteriaceae</taxon>
        <taxon>Chromobacterium</taxon>
    </lineage>
</organism>
<gene>
    <name evidence="3" type="ORF">D1345_20350</name>
</gene>
<keyword evidence="2" id="KW-1277">Toxin-antitoxin system</keyword>
<dbReference type="AlphaFoldDB" id="A0AAD0RTT0"/>
<accession>A0AAD0RTT0</accession>
<dbReference type="InterPro" id="IPR051803">
    <property type="entry name" value="TA_system_RelE-like_toxin"/>
</dbReference>
<reference evidence="3 4" key="1">
    <citation type="submission" date="2018-08" db="EMBL/GenBank/DDBJ databases">
        <title>Complete genome sequence of JP2-74.</title>
        <authorList>
            <person name="Wu L."/>
        </authorList>
    </citation>
    <scope>NUCLEOTIDE SEQUENCE [LARGE SCALE GENOMIC DNA]</scope>
    <source>
        <strain evidence="3 4">JP2-74</strain>
    </source>
</reference>
<protein>
    <submittedName>
        <fullName evidence="3">Type II toxin-antitoxin system RelE/ParE family toxin</fullName>
    </submittedName>
</protein>
<dbReference type="InterPro" id="IPR035093">
    <property type="entry name" value="RelE/ParE_toxin_dom_sf"/>
</dbReference>
<dbReference type="EMBL" id="CP031968">
    <property type="protein sequence ID" value="AXT48367.1"/>
    <property type="molecule type" value="Genomic_DNA"/>
</dbReference>
<evidence type="ECO:0000256" key="2">
    <source>
        <dbReference type="ARBA" id="ARBA00022649"/>
    </source>
</evidence>